<evidence type="ECO:0000313" key="2">
    <source>
        <dbReference type="Proteomes" id="UP000092154"/>
    </source>
</evidence>
<proteinExistence type="predicted"/>
<dbReference type="AlphaFoldDB" id="A0A1B7NBQ3"/>
<name>A0A1B7NBQ3_9AGAM</name>
<sequence length="558" mass="62306">MKVEYFNDSGITPSLPASVRIMSISELRWNIFQLVNMWESTARKQTLLALALTCQSFTGPALDLLWRELDGLGPLIRCLPSSLWKLNKRELEFQRAVTFDDWSIFCKYNHRVRSLHMRWSSYQVGTRIWDAFGYPPFSIPLLPNLTTLEWYAPSGAFPCIRSFVTQKLTTLNIDTYYPRSKYDSSLQSILSCIPMLCPSVSHFEFQSKSESGDVSPALQCWSHLISVKPGKISDAALLHLSNLPSLRELYLKLHSTPIAADTQKLLQYPAFSALHKLDVACESLAALNAFFETLSIAPEILFLAISIINGEDSALPPSISCMSNACTYSALKHLRIIVDSMDGGSDISISAAVFQPLCAFRNLRKFELEVEGDVQLDDTTLLQLAKAWPLLEELVIRGGYEGLSSSQGTTSDAFVSLLQHCPRLTSIGITLDWSAADRCHISPQIPYQGFAHRALSRADFGSSRIRHVTGVAAFISAIAPKLEGIVGWDYDNHHNHEDYIIYSAKWRAVHRLVKAFRIVREQERGMVLGAGENVVSDVSGGEECEECSGSEDEYSLDF</sequence>
<reference evidence="1 2" key="1">
    <citation type="submission" date="2016-06" db="EMBL/GenBank/DDBJ databases">
        <title>Comparative genomics of the ectomycorrhizal sister species Rhizopogon vinicolor and Rhizopogon vesiculosus (Basidiomycota: Boletales) reveals a divergence of the mating type B locus.</title>
        <authorList>
            <consortium name="DOE Joint Genome Institute"/>
            <person name="Mujic A.B."/>
            <person name="Kuo A."/>
            <person name="Tritt A."/>
            <person name="Lipzen A."/>
            <person name="Chen C."/>
            <person name="Johnson J."/>
            <person name="Sharma A."/>
            <person name="Barry K."/>
            <person name="Grigoriev I.V."/>
            <person name="Spatafora J.W."/>
        </authorList>
    </citation>
    <scope>NUCLEOTIDE SEQUENCE [LARGE SCALE GENOMIC DNA]</scope>
    <source>
        <strain evidence="1 2">AM-OR11-026</strain>
    </source>
</reference>
<organism evidence="1 2">
    <name type="scientific">Rhizopogon vinicolor AM-OR11-026</name>
    <dbReference type="NCBI Taxonomy" id="1314800"/>
    <lineage>
        <taxon>Eukaryota</taxon>
        <taxon>Fungi</taxon>
        <taxon>Dikarya</taxon>
        <taxon>Basidiomycota</taxon>
        <taxon>Agaricomycotina</taxon>
        <taxon>Agaricomycetes</taxon>
        <taxon>Agaricomycetidae</taxon>
        <taxon>Boletales</taxon>
        <taxon>Suillineae</taxon>
        <taxon>Rhizopogonaceae</taxon>
        <taxon>Rhizopogon</taxon>
    </lineage>
</organism>
<dbReference type="STRING" id="1314800.A0A1B7NBQ3"/>
<evidence type="ECO:0008006" key="3">
    <source>
        <dbReference type="Google" id="ProtNLM"/>
    </source>
</evidence>
<gene>
    <name evidence="1" type="ORF">K503DRAFT_863138</name>
</gene>
<dbReference type="SUPFAM" id="SSF52047">
    <property type="entry name" value="RNI-like"/>
    <property type="match status" value="1"/>
</dbReference>
<dbReference type="OrthoDB" id="3255541at2759"/>
<keyword evidence="2" id="KW-1185">Reference proteome</keyword>
<dbReference type="Proteomes" id="UP000092154">
    <property type="component" value="Unassembled WGS sequence"/>
</dbReference>
<dbReference type="EMBL" id="KV448159">
    <property type="protein sequence ID" value="OAX42307.1"/>
    <property type="molecule type" value="Genomic_DNA"/>
</dbReference>
<dbReference type="Gene3D" id="3.80.10.10">
    <property type="entry name" value="Ribonuclease Inhibitor"/>
    <property type="match status" value="1"/>
</dbReference>
<accession>A0A1B7NBQ3</accession>
<dbReference type="InParanoid" id="A0A1B7NBQ3"/>
<protein>
    <recommendedName>
        <fullName evidence="3">F-box domain-containing protein</fullName>
    </recommendedName>
</protein>
<dbReference type="InterPro" id="IPR032675">
    <property type="entry name" value="LRR_dom_sf"/>
</dbReference>
<evidence type="ECO:0000313" key="1">
    <source>
        <dbReference type="EMBL" id="OAX42307.1"/>
    </source>
</evidence>